<comment type="caution">
    <text evidence="1">The sequence shown here is derived from an EMBL/GenBank/DDBJ whole genome shotgun (WGS) entry which is preliminary data.</text>
</comment>
<keyword evidence="2" id="KW-1185">Reference proteome</keyword>
<dbReference type="RefSeq" id="WP_261836684.1">
    <property type="nucleotide sequence ID" value="NZ_AP024882.1"/>
</dbReference>
<evidence type="ECO:0000313" key="1">
    <source>
        <dbReference type="EMBL" id="GAM58172.1"/>
    </source>
</evidence>
<reference evidence="1 2" key="2">
    <citation type="submission" date="2015-01" db="EMBL/GenBank/DDBJ databases">
        <authorList>
            <consortium name="NBRP consortium"/>
            <person name="Sawabe T."/>
            <person name="Meirelles P."/>
            <person name="Feng G."/>
            <person name="Sayaka M."/>
            <person name="Hattori M."/>
            <person name="Ohkuma M."/>
        </authorList>
    </citation>
    <scope>NUCLEOTIDE SEQUENCE [LARGE SCALE GENOMIC DNA]</scope>
    <source>
        <strain evidence="2">JCM 19231</strain>
    </source>
</reference>
<proteinExistence type="predicted"/>
<sequence>MTKLFIEAGMHELYTTEEMLQIEDLFENCGHRAELKNTLMNIYIYNYTVDVNPELGSLLRYMTKHQLAGLITIMRMFGSHFYELYEILPPKYHDIMFK</sequence>
<reference evidence="1 2" key="1">
    <citation type="submission" date="2015-01" db="EMBL/GenBank/DDBJ databases">
        <title>Vibrio sp. C1 JCM 19231 whole genome shotgun sequence.</title>
        <authorList>
            <person name="Sawabe T."/>
            <person name="Meirelles P."/>
            <person name="Feng G."/>
            <person name="Sayaka M."/>
            <person name="Hattori M."/>
            <person name="Ohkuma M."/>
        </authorList>
    </citation>
    <scope>NUCLEOTIDE SEQUENCE [LARGE SCALE GENOMIC DNA]</scope>
    <source>
        <strain evidence="2">JCM 19231</strain>
    </source>
</reference>
<gene>
    <name evidence="1" type="ORF">JCM19231_1553</name>
</gene>
<dbReference type="AlphaFoldDB" id="A0A0B8P0R8"/>
<dbReference type="EMBL" id="BBRZ01000076">
    <property type="protein sequence ID" value="GAM58172.1"/>
    <property type="molecule type" value="Genomic_DNA"/>
</dbReference>
<accession>A0A0B8P0R8</accession>
<protein>
    <submittedName>
        <fullName evidence="1">Uncharacterized protein</fullName>
    </submittedName>
</protein>
<evidence type="ECO:0000313" key="2">
    <source>
        <dbReference type="Proteomes" id="UP000031671"/>
    </source>
</evidence>
<name>A0A0B8P0R8_9VIBR</name>
<dbReference type="Proteomes" id="UP000031671">
    <property type="component" value="Unassembled WGS sequence"/>
</dbReference>
<organism evidence="1 2">
    <name type="scientific">Vibrio ishigakensis</name>
    <dbReference type="NCBI Taxonomy" id="1481914"/>
    <lineage>
        <taxon>Bacteria</taxon>
        <taxon>Pseudomonadati</taxon>
        <taxon>Pseudomonadota</taxon>
        <taxon>Gammaproteobacteria</taxon>
        <taxon>Vibrionales</taxon>
        <taxon>Vibrionaceae</taxon>
        <taxon>Vibrio</taxon>
    </lineage>
</organism>